<evidence type="ECO:0000256" key="12">
    <source>
        <dbReference type="ARBA" id="ARBA00023285"/>
    </source>
</evidence>
<comment type="similarity">
    <text evidence="13">Belongs to the NiCoT transporter (TC 2.A.52) family.</text>
</comment>
<evidence type="ECO:0000256" key="8">
    <source>
        <dbReference type="ARBA" id="ARBA00022989"/>
    </source>
</evidence>
<comment type="caution">
    <text evidence="15">The sequence shown here is derived from an EMBL/GenBank/DDBJ whole genome shotgun (WGS) entry which is preliminary data.</text>
</comment>
<evidence type="ECO:0000313" key="16">
    <source>
        <dbReference type="Proteomes" id="UP001589789"/>
    </source>
</evidence>
<dbReference type="EMBL" id="JBHLVZ010000002">
    <property type="protein sequence ID" value="MFC0384389.1"/>
    <property type="molecule type" value="Genomic_DNA"/>
</dbReference>
<keyword evidence="12" id="KW-0170">Cobalt</keyword>
<feature type="compositionally biased region" description="Basic and acidic residues" evidence="14">
    <location>
        <begin position="134"/>
        <end position="150"/>
    </location>
</feature>
<keyword evidence="16" id="KW-1185">Reference proteome</keyword>
<evidence type="ECO:0000256" key="1">
    <source>
        <dbReference type="ARBA" id="ARBA00002510"/>
    </source>
</evidence>
<dbReference type="RefSeq" id="WP_377048445.1">
    <property type="nucleotide sequence ID" value="NZ_JBHLVZ010000002.1"/>
</dbReference>
<evidence type="ECO:0000256" key="10">
    <source>
        <dbReference type="ARBA" id="ARBA00023112"/>
    </source>
</evidence>
<organism evidence="15 16">
    <name type="scientific">Muricoccus vinaceus</name>
    <dbReference type="NCBI Taxonomy" id="424704"/>
    <lineage>
        <taxon>Bacteria</taxon>
        <taxon>Pseudomonadati</taxon>
        <taxon>Pseudomonadota</taxon>
        <taxon>Alphaproteobacteria</taxon>
        <taxon>Acetobacterales</taxon>
        <taxon>Roseomonadaceae</taxon>
        <taxon>Muricoccus</taxon>
    </lineage>
</organism>
<name>A0ABV6IMA7_9PROT</name>
<keyword evidence="4 13" id="KW-0813">Transport</keyword>
<evidence type="ECO:0000256" key="7">
    <source>
        <dbReference type="ARBA" id="ARBA00022692"/>
    </source>
</evidence>
<keyword evidence="9" id="KW-0406">Ion transport</keyword>
<feature type="transmembrane region" description="Helical" evidence="13">
    <location>
        <begin position="290"/>
        <end position="314"/>
    </location>
</feature>
<proteinExistence type="inferred from homology"/>
<dbReference type="InterPro" id="IPR051224">
    <property type="entry name" value="NiCoT_RcnA"/>
</dbReference>
<feature type="transmembrane region" description="Helical" evidence="13">
    <location>
        <begin position="91"/>
        <end position="109"/>
    </location>
</feature>
<feature type="transmembrane region" description="Helical" evidence="13">
    <location>
        <begin position="368"/>
        <end position="385"/>
    </location>
</feature>
<comment type="subcellular location">
    <subcellularLocation>
        <location evidence="2 13">Cell membrane</location>
        <topology evidence="2 13">Multi-pass membrane protein</topology>
    </subcellularLocation>
</comment>
<dbReference type="Pfam" id="PF03824">
    <property type="entry name" value="NicO"/>
    <property type="match status" value="2"/>
</dbReference>
<keyword evidence="7 13" id="KW-0812">Transmembrane</keyword>
<evidence type="ECO:0000256" key="13">
    <source>
        <dbReference type="RuleBase" id="RU362101"/>
    </source>
</evidence>
<feature type="region of interest" description="Disordered" evidence="14">
    <location>
        <begin position="117"/>
        <end position="150"/>
    </location>
</feature>
<dbReference type="PANTHER" id="PTHR40659:SF1">
    <property type="entry name" value="NICKEL_COBALT EFFLUX SYSTEM RCNA"/>
    <property type="match status" value="1"/>
</dbReference>
<evidence type="ECO:0000313" key="15">
    <source>
        <dbReference type="EMBL" id="MFC0384389.1"/>
    </source>
</evidence>
<reference evidence="15 16" key="1">
    <citation type="submission" date="2024-09" db="EMBL/GenBank/DDBJ databases">
        <authorList>
            <person name="Sun Q."/>
            <person name="Mori K."/>
        </authorList>
    </citation>
    <scope>NUCLEOTIDE SEQUENCE [LARGE SCALE GENOMIC DNA]</scope>
    <source>
        <strain evidence="15 16">CCM 7468</strain>
    </source>
</reference>
<accession>A0ABV6IMA7</accession>
<evidence type="ECO:0000256" key="3">
    <source>
        <dbReference type="ARBA" id="ARBA00022426"/>
    </source>
</evidence>
<feature type="compositionally biased region" description="Basic residues" evidence="14">
    <location>
        <begin position="121"/>
        <end position="133"/>
    </location>
</feature>
<evidence type="ECO:0000256" key="5">
    <source>
        <dbReference type="ARBA" id="ARBA00022475"/>
    </source>
</evidence>
<evidence type="ECO:0000256" key="4">
    <source>
        <dbReference type="ARBA" id="ARBA00022448"/>
    </source>
</evidence>
<keyword evidence="11 13" id="KW-0472">Membrane</keyword>
<feature type="transmembrane region" description="Helical" evidence="13">
    <location>
        <begin position="12"/>
        <end position="31"/>
    </location>
</feature>
<dbReference type="Proteomes" id="UP001589789">
    <property type="component" value="Unassembled WGS sequence"/>
</dbReference>
<gene>
    <name evidence="15" type="ORF">ACFFIC_02355</name>
</gene>
<comment type="function">
    <text evidence="1">Efflux system for nickel and cobalt.</text>
</comment>
<dbReference type="PANTHER" id="PTHR40659">
    <property type="entry name" value="NICKEL/COBALT EFFLUX SYSTEM RCNA"/>
    <property type="match status" value="1"/>
</dbReference>
<keyword evidence="10" id="KW-0921">Nickel transport</keyword>
<keyword evidence="6" id="KW-0533">Nickel</keyword>
<keyword evidence="3" id="KW-0171">Cobalt transport</keyword>
<evidence type="ECO:0000256" key="11">
    <source>
        <dbReference type="ARBA" id="ARBA00023136"/>
    </source>
</evidence>
<evidence type="ECO:0000256" key="2">
    <source>
        <dbReference type="ARBA" id="ARBA00004651"/>
    </source>
</evidence>
<sequence>MTSFSELVQQGATHAWLFIPSAILLGALHGLEPGHSKTMMAAFIVAVRGTVPQAVLLGLSAAISHTAVVWAVALVGLHYASRFDAETSEPYFQLASAAVVVGVAAWMLWRSWRDRQGGHDHHGHGHSHGAHAHAGHEHAHAHGGDLRRIDTGHGAATLDISEEGVPPRWRLRPENGGHWAPAGVTLETVRGDGARQVFTFTERGGQLESVETIPEPHAFRARLRLAHGGHAHEYELAFHEHDHDHAHAAGHGHTRGQGGIEVGGEGFRDAHERAHAEDIRRRFNGRTVTTWQIVLFGLTGGLIPCPAAITVLMLCLQLRQFSLGVALVLCFSVGLAVVMVSVGAGAAWSMHKAERRWSGLFETVTRRAPYVSAALILLVGLYMGWQGWTHLPAHAA</sequence>
<evidence type="ECO:0000256" key="14">
    <source>
        <dbReference type="SAM" id="MobiDB-lite"/>
    </source>
</evidence>
<keyword evidence="5" id="KW-1003">Cell membrane</keyword>
<protein>
    <recommendedName>
        <fullName evidence="13">Nickel/cobalt efflux system</fullName>
    </recommendedName>
</protein>
<keyword evidence="8 13" id="KW-1133">Transmembrane helix</keyword>
<dbReference type="NCBIfam" id="NF007454">
    <property type="entry name" value="PRK10019.1"/>
    <property type="match status" value="2"/>
</dbReference>
<evidence type="ECO:0000256" key="6">
    <source>
        <dbReference type="ARBA" id="ARBA00022596"/>
    </source>
</evidence>
<feature type="transmembrane region" description="Helical" evidence="13">
    <location>
        <begin position="326"/>
        <end position="348"/>
    </location>
</feature>
<evidence type="ECO:0000256" key="9">
    <source>
        <dbReference type="ARBA" id="ARBA00023065"/>
    </source>
</evidence>
<feature type="transmembrane region" description="Helical" evidence="13">
    <location>
        <begin position="54"/>
        <end position="79"/>
    </location>
</feature>
<dbReference type="InterPro" id="IPR011541">
    <property type="entry name" value="Ni/Co_transpt_high_affinity"/>
</dbReference>